<feature type="region of interest" description="Disordered" evidence="1">
    <location>
        <begin position="64"/>
        <end position="105"/>
    </location>
</feature>
<dbReference type="PANTHER" id="PTHR34125:SF2">
    <property type="entry name" value="TRANSMEMBRANE PROTEIN"/>
    <property type="match status" value="1"/>
</dbReference>
<accession>A0A9N7MRA1</accession>
<feature type="transmembrane region" description="Helical" evidence="2">
    <location>
        <begin position="12"/>
        <end position="31"/>
    </location>
</feature>
<feature type="transmembrane region" description="Helical" evidence="2">
    <location>
        <begin position="37"/>
        <end position="58"/>
    </location>
</feature>
<keyword evidence="2" id="KW-0812">Transmembrane</keyword>
<dbReference type="Proteomes" id="UP001153555">
    <property type="component" value="Unassembled WGS sequence"/>
</dbReference>
<evidence type="ECO:0000313" key="3">
    <source>
        <dbReference type="EMBL" id="CAA0814020.1"/>
    </source>
</evidence>
<evidence type="ECO:0000313" key="4">
    <source>
        <dbReference type="Proteomes" id="UP001153555"/>
    </source>
</evidence>
<dbReference type="AlphaFoldDB" id="A0A9N7MRA1"/>
<proteinExistence type="predicted"/>
<name>A0A9N7MRA1_STRHE</name>
<keyword evidence="4" id="KW-1185">Reference proteome</keyword>
<feature type="compositionally biased region" description="Low complexity" evidence="1">
    <location>
        <begin position="86"/>
        <end position="95"/>
    </location>
</feature>
<reference evidence="3" key="1">
    <citation type="submission" date="2019-12" db="EMBL/GenBank/DDBJ databases">
        <authorList>
            <person name="Scholes J."/>
        </authorList>
    </citation>
    <scope>NUCLEOTIDE SEQUENCE</scope>
</reference>
<keyword evidence="2" id="KW-0472">Membrane</keyword>
<comment type="caution">
    <text evidence="3">The sequence shown here is derived from an EMBL/GenBank/DDBJ whole genome shotgun (WGS) entry which is preliminary data.</text>
</comment>
<evidence type="ECO:0000256" key="2">
    <source>
        <dbReference type="SAM" id="Phobius"/>
    </source>
</evidence>
<sequence length="105" mass="11471">MEIRPQLLRFKLQILVALALAFSGIFVGYLAPRFVDILKYFWPLLVSTALFLVAIVVFDRISPVTDDSGEKPGEGLLDYVSGEPPVGEVETTEGAAEAEESVKAE</sequence>
<dbReference type="OrthoDB" id="649865at2759"/>
<evidence type="ECO:0000256" key="1">
    <source>
        <dbReference type="SAM" id="MobiDB-lite"/>
    </source>
</evidence>
<keyword evidence="2" id="KW-1133">Transmembrane helix</keyword>
<organism evidence="3 4">
    <name type="scientific">Striga hermonthica</name>
    <name type="common">Purple witchweed</name>
    <name type="synonym">Buchnera hermonthica</name>
    <dbReference type="NCBI Taxonomy" id="68872"/>
    <lineage>
        <taxon>Eukaryota</taxon>
        <taxon>Viridiplantae</taxon>
        <taxon>Streptophyta</taxon>
        <taxon>Embryophyta</taxon>
        <taxon>Tracheophyta</taxon>
        <taxon>Spermatophyta</taxon>
        <taxon>Magnoliopsida</taxon>
        <taxon>eudicotyledons</taxon>
        <taxon>Gunneridae</taxon>
        <taxon>Pentapetalae</taxon>
        <taxon>asterids</taxon>
        <taxon>lamiids</taxon>
        <taxon>Lamiales</taxon>
        <taxon>Orobanchaceae</taxon>
        <taxon>Buchnereae</taxon>
        <taxon>Striga</taxon>
    </lineage>
</organism>
<protein>
    <submittedName>
        <fullName evidence="3">Uncharacterized protein</fullName>
    </submittedName>
</protein>
<gene>
    <name evidence="3" type="ORF">SHERM_14354</name>
</gene>
<dbReference type="EMBL" id="CACSLK010012206">
    <property type="protein sequence ID" value="CAA0814020.1"/>
    <property type="molecule type" value="Genomic_DNA"/>
</dbReference>
<dbReference type="PANTHER" id="PTHR34125">
    <property type="entry name" value="OS01G0762900 PROTEIN"/>
    <property type="match status" value="1"/>
</dbReference>